<dbReference type="EMBL" id="CM035438">
    <property type="protein sequence ID" value="KAH7285487.1"/>
    <property type="molecule type" value="Genomic_DNA"/>
</dbReference>
<dbReference type="InterPro" id="IPR029033">
    <property type="entry name" value="His_PPase_superfam"/>
</dbReference>
<keyword evidence="4" id="KW-1185">Reference proteome</keyword>
<dbReference type="AlphaFoldDB" id="A0A8T2QNA5"/>
<dbReference type="Gene3D" id="3.40.50.1240">
    <property type="entry name" value="Phosphoglycerate mutase-like"/>
    <property type="match status" value="1"/>
</dbReference>
<dbReference type="Proteomes" id="UP000825935">
    <property type="component" value="Chromosome 33"/>
</dbReference>
<feature type="binding site" evidence="2">
    <location>
        <begin position="11"/>
        <end position="18"/>
    </location>
    <ligand>
        <name>substrate</name>
    </ligand>
</feature>
<name>A0A8T2QNA5_CERRI</name>
<dbReference type="InterPro" id="IPR013078">
    <property type="entry name" value="His_Pase_superF_clade-1"/>
</dbReference>
<evidence type="ECO:0000313" key="3">
    <source>
        <dbReference type="EMBL" id="KAH7285487.1"/>
    </source>
</evidence>
<dbReference type="PANTHER" id="PTHR47821:SF2">
    <property type="entry name" value="PHOSPHOGLYCERATE MUTASE FAMILY PROTEIN"/>
    <property type="match status" value="1"/>
</dbReference>
<dbReference type="CDD" id="cd07067">
    <property type="entry name" value="HP_PGM_like"/>
    <property type="match status" value="1"/>
</dbReference>
<feature type="binding site" evidence="2">
    <location>
        <position position="75"/>
    </location>
    <ligand>
        <name>substrate</name>
    </ligand>
</feature>
<dbReference type="SMART" id="SM00855">
    <property type="entry name" value="PGAM"/>
    <property type="match status" value="1"/>
</dbReference>
<proteinExistence type="predicted"/>
<gene>
    <name evidence="3" type="ORF">KP509_33G030600</name>
</gene>
<dbReference type="PANTHER" id="PTHR47821">
    <property type="entry name" value="PHOSPHOGLYCERATE MUTASE FAMILY PROTEIN"/>
    <property type="match status" value="1"/>
</dbReference>
<dbReference type="OrthoDB" id="354304at2759"/>
<accession>A0A8T2QNA5</accession>
<feature type="active site" description="Tele-phosphohistidine intermediate" evidence="1">
    <location>
        <position position="12"/>
    </location>
</feature>
<protein>
    <recommendedName>
        <fullName evidence="5">Phosphoglycerate mutase</fullName>
    </recommendedName>
</protein>
<sequence length="216" mass="24219">MELKNQYWVLRHGRSKPNERGLIVSHLSNGVLEEHALSSEGVKQAQEAGYQLIKELAIINFPLEKVRIYCSPFSRTVDTAKAVAEVLKINPSQIQYSEHLRERYFGPDLELKSHEHYPEIWALDEYDSLVGPAGGESVADVAARLAKIIEQIETDCQGFAVVVVSHGDPLQIFQTIIKAAVSGVANYLRDGANYDHLVLSKHRTYALQTGELRRIP</sequence>
<feature type="active site" description="Proton donor/acceptor" evidence="1">
    <location>
        <position position="102"/>
    </location>
</feature>
<evidence type="ECO:0000256" key="1">
    <source>
        <dbReference type="PIRSR" id="PIRSR613078-1"/>
    </source>
</evidence>
<evidence type="ECO:0000256" key="2">
    <source>
        <dbReference type="PIRSR" id="PIRSR613078-2"/>
    </source>
</evidence>
<comment type="caution">
    <text evidence="3">The sequence shown here is derived from an EMBL/GenBank/DDBJ whole genome shotgun (WGS) entry which is preliminary data.</text>
</comment>
<dbReference type="SUPFAM" id="SSF53254">
    <property type="entry name" value="Phosphoglycerate mutase-like"/>
    <property type="match status" value="1"/>
</dbReference>
<organism evidence="3 4">
    <name type="scientific">Ceratopteris richardii</name>
    <name type="common">Triangle waterfern</name>
    <dbReference type="NCBI Taxonomy" id="49495"/>
    <lineage>
        <taxon>Eukaryota</taxon>
        <taxon>Viridiplantae</taxon>
        <taxon>Streptophyta</taxon>
        <taxon>Embryophyta</taxon>
        <taxon>Tracheophyta</taxon>
        <taxon>Polypodiopsida</taxon>
        <taxon>Polypodiidae</taxon>
        <taxon>Polypodiales</taxon>
        <taxon>Pteridineae</taxon>
        <taxon>Pteridaceae</taxon>
        <taxon>Parkerioideae</taxon>
        <taxon>Ceratopteris</taxon>
    </lineage>
</organism>
<evidence type="ECO:0008006" key="5">
    <source>
        <dbReference type="Google" id="ProtNLM"/>
    </source>
</evidence>
<reference evidence="3" key="1">
    <citation type="submission" date="2021-08" db="EMBL/GenBank/DDBJ databases">
        <title>WGS assembly of Ceratopteris richardii.</title>
        <authorList>
            <person name="Marchant D.B."/>
            <person name="Chen G."/>
            <person name="Jenkins J."/>
            <person name="Shu S."/>
            <person name="Leebens-Mack J."/>
            <person name="Grimwood J."/>
            <person name="Schmutz J."/>
            <person name="Soltis P."/>
            <person name="Soltis D."/>
            <person name="Chen Z.-H."/>
        </authorList>
    </citation>
    <scope>NUCLEOTIDE SEQUENCE</scope>
    <source>
        <strain evidence="3">Whitten #5841</strain>
        <tissue evidence="3">Leaf</tissue>
    </source>
</reference>
<dbReference type="Pfam" id="PF00300">
    <property type="entry name" value="His_Phos_1"/>
    <property type="match status" value="1"/>
</dbReference>
<evidence type="ECO:0000313" key="4">
    <source>
        <dbReference type="Proteomes" id="UP000825935"/>
    </source>
</evidence>